<dbReference type="InterPro" id="IPR001690">
    <property type="entry name" value="Autoind_synthase"/>
</dbReference>
<keyword evidence="1 5" id="KW-0673">Quorum sensing</keyword>
<dbReference type="EMBL" id="JAQYXP010000004">
    <property type="protein sequence ID" value="MEN3238002.1"/>
    <property type="molecule type" value="Genomic_DNA"/>
</dbReference>
<dbReference type="PANTHER" id="PTHR39322:SF1">
    <property type="entry name" value="ISOVALERYL-HOMOSERINE LACTONE SYNTHASE"/>
    <property type="match status" value="1"/>
</dbReference>
<evidence type="ECO:0000313" key="7">
    <source>
        <dbReference type="EMBL" id="MEN3238002.1"/>
    </source>
</evidence>
<sequence>MIHVVDASNISKYAGEIEAVWRLRHQVFVEEMGWRDLDRPDGREIDQFDTSATVHLLAIDNGQVIGYSRLVPTLGPHLMSEVFPHACEGEVPRGPQIWEWTRQAVARSHRARGTSRLVTVRLLAGIVEWGMAHGVTSVTTLMPMSYLGPFLDAHFRVVPLGLPLEIDGKRTLAGQAHFDARTLRRLGEMRGDTTPVLVNRSAAALVA</sequence>
<protein>
    <recommendedName>
        <fullName evidence="6">Acyl-homoserine-lactone synthase</fullName>
        <ecNumber evidence="6">2.3.1.184</ecNumber>
    </recommendedName>
    <alternativeName>
        <fullName evidence="6">Autoinducer synthesis protein</fullName>
    </alternativeName>
</protein>
<keyword evidence="3 6" id="KW-0949">S-adenosyl-L-methionine</keyword>
<keyword evidence="2 6" id="KW-0808">Transferase</keyword>
<comment type="caution">
    <text evidence="7">The sequence shown here is derived from an EMBL/GenBank/DDBJ whole genome shotgun (WGS) entry which is preliminary data.</text>
</comment>
<reference evidence="7 8" key="1">
    <citation type="journal article" date="2023" name="PLoS ONE">
        <title>Complete genome assembly of Hawai'i environmental nontuberculous mycobacteria reveals unexpected co-isolation with methylobacteria.</title>
        <authorList>
            <person name="Hendrix J."/>
            <person name="Epperson L.E."/>
            <person name="Tong E.I."/>
            <person name="Chan Y.L."/>
            <person name="Hasan N.A."/>
            <person name="Dawrs S.N."/>
            <person name="Norton G.J."/>
            <person name="Virdi R."/>
            <person name="Crooks J.L."/>
            <person name="Chan E.D."/>
            <person name="Honda J.R."/>
            <person name="Strong M."/>
        </authorList>
    </citation>
    <scope>NUCLEOTIDE SEQUENCE [LARGE SCALE GENOMIC DNA]</scope>
    <source>
        <strain evidence="7 8">NJH_HI04-1</strain>
    </source>
</reference>
<dbReference type="PANTHER" id="PTHR39322">
    <property type="entry name" value="ACYL-HOMOSERINE-LACTONE SYNTHASE"/>
    <property type="match status" value="1"/>
</dbReference>
<evidence type="ECO:0000256" key="2">
    <source>
        <dbReference type="ARBA" id="ARBA00022679"/>
    </source>
</evidence>
<dbReference type="Gene3D" id="3.40.630.30">
    <property type="match status" value="1"/>
</dbReference>
<evidence type="ECO:0000256" key="6">
    <source>
        <dbReference type="RuleBase" id="RU361135"/>
    </source>
</evidence>
<dbReference type="Proteomes" id="UP001407347">
    <property type="component" value="Unassembled WGS sequence"/>
</dbReference>
<accession>A0ABV0A3U9</accession>
<proteinExistence type="inferred from homology"/>
<name>A0ABV0A3U9_9HYPH</name>
<evidence type="ECO:0000256" key="3">
    <source>
        <dbReference type="ARBA" id="ARBA00022691"/>
    </source>
</evidence>
<organism evidence="7 8">
    <name type="scientific">Methylobacterium ajmalii</name>
    <dbReference type="NCBI Taxonomy" id="2738439"/>
    <lineage>
        <taxon>Bacteria</taxon>
        <taxon>Pseudomonadati</taxon>
        <taxon>Pseudomonadota</taxon>
        <taxon>Alphaproteobacteria</taxon>
        <taxon>Hyphomicrobiales</taxon>
        <taxon>Methylobacteriaceae</taxon>
        <taxon>Methylobacterium</taxon>
    </lineage>
</organism>
<keyword evidence="8" id="KW-1185">Reference proteome</keyword>
<evidence type="ECO:0000313" key="8">
    <source>
        <dbReference type="Proteomes" id="UP001407347"/>
    </source>
</evidence>
<dbReference type="PROSITE" id="PS51187">
    <property type="entry name" value="AUTOINDUCER_SYNTH_2"/>
    <property type="match status" value="1"/>
</dbReference>
<comment type="catalytic activity">
    <reaction evidence="6">
        <text>a fatty acyl-[ACP] + S-adenosyl-L-methionine = an N-acyl-L-homoserine lactone + S-methyl-5'-thioadenosine + holo-[ACP] + H(+)</text>
        <dbReference type="Rhea" id="RHEA:10096"/>
        <dbReference type="Rhea" id="RHEA-COMP:9685"/>
        <dbReference type="Rhea" id="RHEA-COMP:14125"/>
        <dbReference type="ChEBI" id="CHEBI:15378"/>
        <dbReference type="ChEBI" id="CHEBI:17509"/>
        <dbReference type="ChEBI" id="CHEBI:55474"/>
        <dbReference type="ChEBI" id="CHEBI:59789"/>
        <dbReference type="ChEBI" id="CHEBI:64479"/>
        <dbReference type="ChEBI" id="CHEBI:138651"/>
        <dbReference type="EC" id="2.3.1.184"/>
    </reaction>
</comment>
<dbReference type="EC" id="2.3.1.184" evidence="6"/>
<dbReference type="RefSeq" id="WP_346013472.1">
    <property type="nucleotide sequence ID" value="NZ_JAQYXP010000004.1"/>
</dbReference>
<dbReference type="InterPro" id="IPR016181">
    <property type="entry name" value="Acyl_CoA_acyltransferase"/>
</dbReference>
<gene>
    <name evidence="7" type="ORF">PUR29_31555</name>
</gene>
<keyword evidence="4 5" id="KW-0071">Autoinducer synthesis</keyword>
<evidence type="ECO:0000256" key="1">
    <source>
        <dbReference type="ARBA" id="ARBA00022654"/>
    </source>
</evidence>
<dbReference type="SUPFAM" id="SSF55729">
    <property type="entry name" value="Acyl-CoA N-acyltransferases (Nat)"/>
    <property type="match status" value="1"/>
</dbReference>
<dbReference type="Pfam" id="PF00765">
    <property type="entry name" value="Autoind_synth"/>
    <property type="match status" value="1"/>
</dbReference>
<evidence type="ECO:0000256" key="5">
    <source>
        <dbReference type="PROSITE-ProRule" id="PRU00533"/>
    </source>
</evidence>
<comment type="similarity">
    <text evidence="5 6">Belongs to the autoinducer synthase family.</text>
</comment>
<dbReference type="PRINTS" id="PR01549">
    <property type="entry name" value="AUTOINDCRSYN"/>
</dbReference>
<evidence type="ECO:0000256" key="4">
    <source>
        <dbReference type="ARBA" id="ARBA00022929"/>
    </source>
</evidence>